<dbReference type="Pfam" id="PF18759">
    <property type="entry name" value="Plavaka"/>
    <property type="match status" value="1"/>
</dbReference>
<dbReference type="OrthoDB" id="3239511at2759"/>
<name>A0A0D0DP35_9AGAM</name>
<reference evidence="2" key="2">
    <citation type="submission" date="2015-01" db="EMBL/GenBank/DDBJ databases">
        <title>Evolutionary Origins and Diversification of the Mycorrhizal Mutualists.</title>
        <authorList>
            <consortium name="DOE Joint Genome Institute"/>
            <consortium name="Mycorrhizal Genomics Consortium"/>
            <person name="Kohler A."/>
            <person name="Kuo A."/>
            <person name="Nagy L.G."/>
            <person name="Floudas D."/>
            <person name="Copeland A."/>
            <person name="Barry K.W."/>
            <person name="Cichocki N."/>
            <person name="Veneault-Fourrey C."/>
            <person name="LaButti K."/>
            <person name="Lindquist E.A."/>
            <person name="Lipzen A."/>
            <person name="Lundell T."/>
            <person name="Morin E."/>
            <person name="Murat C."/>
            <person name="Riley R."/>
            <person name="Ohm R."/>
            <person name="Sun H."/>
            <person name="Tunlid A."/>
            <person name="Henrissat B."/>
            <person name="Grigoriev I.V."/>
            <person name="Hibbett D.S."/>
            <person name="Martin F."/>
        </authorList>
    </citation>
    <scope>NUCLEOTIDE SEQUENCE [LARGE SCALE GENOMIC DNA]</scope>
    <source>
        <strain evidence="2">Ve08.2h10</strain>
    </source>
</reference>
<dbReference type="Proteomes" id="UP000054538">
    <property type="component" value="Unassembled WGS sequence"/>
</dbReference>
<organism evidence="1 2">
    <name type="scientific">Paxillus rubicundulus Ve08.2h10</name>
    <dbReference type="NCBI Taxonomy" id="930991"/>
    <lineage>
        <taxon>Eukaryota</taxon>
        <taxon>Fungi</taxon>
        <taxon>Dikarya</taxon>
        <taxon>Basidiomycota</taxon>
        <taxon>Agaricomycotina</taxon>
        <taxon>Agaricomycetes</taxon>
        <taxon>Agaricomycetidae</taxon>
        <taxon>Boletales</taxon>
        <taxon>Paxilineae</taxon>
        <taxon>Paxillaceae</taxon>
        <taxon>Paxillus</taxon>
    </lineage>
</organism>
<sequence>ATTDAAPNSFKTEYHPKSSHATLYEPFSAFGQWTSPKAITDDEPWAPFLSQADFEFAEITHASAMSKEQVDKLLCLVWRISSRHLIMCIRNVQFERHTVPVTQKKQELKFEVYFWSLWDWAMDLLQDPLLTPNFVWDAQRLYKHNGDHFEHFIHEPWTADHWWNIQ</sequence>
<protein>
    <submittedName>
        <fullName evidence="1">Uncharacterized protein</fullName>
    </submittedName>
</protein>
<feature type="non-terminal residue" evidence="1">
    <location>
        <position position="166"/>
    </location>
</feature>
<evidence type="ECO:0000313" key="1">
    <source>
        <dbReference type="EMBL" id="KIK93688.1"/>
    </source>
</evidence>
<keyword evidence="2" id="KW-1185">Reference proteome</keyword>
<dbReference type="InParanoid" id="A0A0D0DP35"/>
<dbReference type="STRING" id="930991.A0A0D0DP35"/>
<dbReference type="AlphaFoldDB" id="A0A0D0DP35"/>
<reference evidence="1 2" key="1">
    <citation type="submission" date="2014-04" db="EMBL/GenBank/DDBJ databases">
        <authorList>
            <consortium name="DOE Joint Genome Institute"/>
            <person name="Kuo A."/>
            <person name="Kohler A."/>
            <person name="Jargeat P."/>
            <person name="Nagy L.G."/>
            <person name="Floudas D."/>
            <person name="Copeland A."/>
            <person name="Barry K.W."/>
            <person name="Cichocki N."/>
            <person name="Veneault-Fourrey C."/>
            <person name="LaButti K."/>
            <person name="Lindquist E.A."/>
            <person name="Lipzen A."/>
            <person name="Lundell T."/>
            <person name="Morin E."/>
            <person name="Murat C."/>
            <person name="Sun H."/>
            <person name="Tunlid A."/>
            <person name="Henrissat B."/>
            <person name="Grigoriev I.V."/>
            <person name="Hibbett D.S."/>
            <person name="Martin F."/>
            <person name="Nordberg H.P."/>
            <person name="Cantor M.N."/>
            <person name="Hua S.X."/>
        </authorList>
    </citation>
    <scope>NUCLEOTIDE SEQUENCE [LARGE SCALE GENOMIC DNA]</scope>
    <source>
        <strain evidence="1 2">Ve08.2h10</strain>
    </source>
</reference>
<accession>A0A0D0DP35</accession>
<proteinExistence type="predicted"/>
<dbReference type="HOGENOM" id="CLU_112975_0_0_1"/>
<feature type="non-terminal residue" evidence="1">
    <location>
        <position position="1"/>
    </location>
</feature>
<evidence type="ECO:0000313" key="2">
    <source>
        <dbReference type="Proteomes" id="UP000054538"/>
    </source>
</evidence>
<dbReference type="EMBL" id="KN825164">
    <property type="protein sequence ID" value="KIK93688.1"/>
    <property type="molecule type" value="Genomic_DNA"/>
</dbReference>
<dbReference type="InterPro" id="IPR041078">
    <property type="entry name" value="Plavaka"/>
</dbReference>
<gene>
    <name evidence="1" type="ORF">PAXRUDRAFT_45796</name>
</gene>